<feature type="transmembrane region" description="Helical" evidence="6">
    <location>
        <begin position="147"/>
        <end position="168"/>
    </location>
</feature>
<keyword evidence="5 6" id="KW-0472">Membrane</keyword>
<keyword evidence="2" id="KW-1003">Cell membrane</keyword>
<sequence>MILSFVIISDKSINTSFHIYNRHFLIFLCSLFNLKPNYELCQVKFNHFFLYKTKIFFIIDNMKILKKIINIVIPLIFIYFFLFGIKLLEISLSVYSEKMKVILLEFCKNPLVGLFVGILFTAIIQSSSATTSITVGFVASGLLGIRAAIPIILGANIGTTVTNIIVSFTHISKKEEFKKAFSASIVHDIFNILNVIIFFPCEIKFHILEKSSEFLSRILILSKGTTFKSPLKVIVEPLCIHFHSIFKSFNFIALIISFFIIFISLYLFVKTLRKETGGKIEILIDRFLFRNTFTSFMLGLLLTAFIQSSSVTTSIIVPFAGAGLLTIEKIFPYVLGANIGTTITALLASLVTGKVVAVQLALTHTLFNTFGTIIFLPLSFIPIFIARKIGSFLAERKVLAFLYILIIFFIIPLFLIIITWR</sequence>
<comment type="subcellular location">
    <subcellularLocation>
        <location evidence="1">Cell membrane</location>
        <topology evidence="1">Multi-pass membrane protein</topology>
    </subcellularLocation>
</comment>
<keyword evidence="3 6" id="KW-0812">Transmembrane</keyword>
<dbReference type="AlphaFoldDB" id="A0A7C4UC57"/>
<dbReference type="EMBL" id="DTHG01000042">
    <property type="protein sequence ID" value="HGW91594.1"/>
    <property type="molecule type" value="Genomic_DNA"/>
</dbReference>
<protein>
    <submittedName>
        <fullName evidence="7">Na/Pi cotransporter family protein</fullName>
    </submittedName>
</protein>
<gene>
    <name evidence="7" type="ORF">ENV67_03530</name>
</gene>
<comment type="caution">
    <text evidence="7">The sequence shown here is derived from an EMBL/GenBank/DDBJ whole genome shotgun (WGS) entry which is preliminary data.</text>
</comment>
<evidence type="ECO:0000256" key="1">
    <source>
        <dbReference type="ARBA" id="ARBA00004651"/>
    </source>
</evidence>
<evidence type="ECO:0000256" key="6">
    <source>
        <dbReference type="SAM" id="Phobius"/>
    </source>
</evidence>
<feature type="transmembrane region" description="Helical" evidence="6">
    <location>
        <begin position="251"/>
        <end position="268"/>
    </location>
</feature>
<dbReference type="InterPro" id="IPR003841">
    <property type="entry name" value="Na/Pi_transpt"/>
</dbReference>
<evidence type="ECO:0000256" key="4">
    <source>
        <dbReference type="ARBA" id="ARBA00022989"/>
    </source>
</evidence>
<proteinExistence type="predicted"/>
<feature type="transmembrane region" description="Helical" evidence="6">
    <location>
        <begin position="68"/>
        <end position="88"/>
    </location>
</feature>
<accession>A0A7C4UC57</accession>
<organism evidence="7">
    <name type="scientific">candidate division WOR-3 bacterium</name>
    <dbReference type="NCBI Taxonomy" id="2052148"/>
    <lineage>
        <taxon>Bacteria</taxon>
        <taxon>Bacteria division WOR-3</taxon>
    </lineage>
</organism>
<feature type="transmembrane region" description="Helical" evidence="6">
    <location>
        <begin position="312"/>
        <end position="331"/>
    </location>
</feature>
<dbReference type="NCBIfam" id="NF037997">
    <property type="entry name" value="Na_Pi_symport"/>
    <property type="match status" value="2"/>
</dbReference>
<dbReference type="Pfam" id="PF02690">
    <property type="entry name" value="Na_Pi_cotrans"/>
    <property type="match status" value="2"/>
</dbReference>
<dbReference type="PANTHER" id="PTHR10010:SF46">
    <property type="entry name" value="SODIUM-DEPENDENT PHOSPHATE TRANSPORT PROTEIN 2B"/>
    <property type="match status" value="1"/>
</dbReference>
<evidence type="ECO:0000256" key="2">
    <source>
        <dbReference type="ARBA" id="ARBA00022475"/>
    </source>
</evidence>
<keyword evidence="4 6" id="KW-1133">Transmembrane helix</keyword>
<name>A0A7C4UC57_UNCW3</name>
<feature type="transmembrane region" description="Helical" evidence="6">
    <location>
        <begin position="398"/>
        <end position="420"/>
    </location>
</feature>
<reference evidence="7" key="1">
    <citation type="journal article" date="2020" name="mSystems">
        <title>Genome- and Community-Level Interaction Insights into Carbon Utilization and Element Cycling Functions of Hydrothermarchaeota in Hydrothermal Sediment.</title>
        <authorList>
            <person name="Zhou Z."/>
            <person name="Liu Y."/>
            <person name="Xu W."/>
            <person name="Pan J."/>
            <person name="Luo Z.H."/>
            <person name="Li M."/>
        </authorList>
    </citation>
    <scope>NUCLEOTIDE SEQUENCE [LARGE SCALE GENOMIC DNA]</scope>
    <source>
        <strain evidence="7">SpSt-780</strain>
    </source>
</reference>
<dbReference type="PANTHER" id="PTHR10010">
    <property type="entry name" value="SOLUTE CARRIER FAMILY 34 SODIUM PHOSPHATE , MEMBER 2-RELATED"/>
    <property type="match status" value="1"/>
</dbReference>
<feature type="transmembrane region" description="Helical" evidence="6">
    <location>
        <begin position="367"/>
        <end position="386"/>
    </location>
</feature>
<dbReference type="GO" id="GO:0005886">
    <property type="term" value="C:plasma membrane"/>
    <property type="evidence" value="ECO:0007669"/>
    <property type="project" value="UniProtKB-SubCell"/>
</dbReference>
<evidence type="ECO:0000256" key="3">
    <source>
        <dbReference type="ARBA" id="ARBA00022692"/>
    </source>
</evidence>
<dbReference type="GO" id="GO:0005436">
    <property type="term" value="F:sodium:phosphate symporter activity"/>
    <property type="evidence" value="ECO:0007669"/>
    <property type="project" value="InterPro"/>
</dbReference>
<evidence type="ECO:0000313" key="7">
    <source>
        <dbReference type="EMBL" id="HGW91594.1"/>
    </source>
</evidence>
<evidence type="ECO:0000256" key="5">
    <source>
        <dbReference type="ARBA" id="ARBA00023136"/>
    </source>
</evidence>
<dbReference type="GO" id="GO:0044341">
    <property type="term" value="P:sodium-dependent phosphate transport"/>
    <property type="evidence" value="ECO:0007669"/>
    <property type="project" value="InterPro"/>
</dbReference>
<feature type="transmembrane region" description="Helical" evidence="6">
    <location>
        <begin position="109"/>
        <end position="127"/>
    </location>
</feature>